<dbReference type="Proteomes" id="UP000887566">
    <property type="component" value="Unplaced"/>
</dbReference>
<feature type="compositionally biased region" description="Acidic residues" evidence="1">
    <location>
        <begin position="68"/>
        <end position="94"/>
    </location>
</feature>
<organism evidence="3 4">
    <name type="scientific">Plectus sambesii</name>
    <dbReference type="NCBI Taxonomy" id="2011161"/>
    <lineage>
        <taxon>Eukaryota</taxon>
        <taxon>Metazoa</taxon>
        <taxon>Ecdysozoa</taxon>
        <taxon>Nematoda</taxon>
        <taxon>Chromadorea</taxon>
        <taxon>Plectida</taxon>
        <taxon>Plectina</taxon>
        <taxon>Plectoidea</taxon>
        <taxon>Plectidae</taxon>
        <taxon>Plectus</taxon>
    </lineage>
</organism>
<evidence type="ECO:0000259" key="2">
    <source>
        <dbReference type="Pfam" id="PF04236"/>
    </source>
</evidence>
<name>A0A914WMF2_9BILA</name>
<proteinExistence type="predicted"/>
<dbReference type="InterPro" id="IPR007350">
    <property type="entry name" value="Transposase_Tc5_C"/>
</dbReference>
<dbReference type="GO" id="GO:0003676">
    <property type="term" value="F:nucleic acid binding"/>
    <property type="evidence" value="ECO:0007669"/>
    <property type="project" value="InterPro"/>
</dbReference>
<keyword evidence="3" id="KW-1185">Reference proteome</keyword>
<feature type="region of interest" description="Disordered" evidence="1">
    <location>
        <begin position="68"/>
        <end position="95"/>
    </location>
</feature>
<evidence type="ECO:0000256" key="1">
    <source>
        <dbReference type="SAM" id="MobiDB-lite"/>
    </source>
</evidence>
<sequence>MVCSTFQQTDEAVKSKLIKEWEKVRQDVLHAEVEAVRLDFNLATRDDKKMANALKTMLDNAVDWDEFETEDEEKLELEEDSEPEDDPDYEDEDAPENHVRFNNTFVPADKVQSAIEFFREPTKGSRPLHEPRGQFPQRGHFTASNLLIDCHKSHMMTKQLMMNWLKECVINPDMPDKMLLIVDSWSSFKDHDSIQTLVPHGKTLVIRNIPPGATSKIQPLDVYFFLTFKGFVKRFTGYVSNNELEIKLQQRDNILKMLSLAYNQFCAPRFQHFLQYSWHSSGYVDEHPPPFLTPIQFCFSPYAVQPCQFDGCEKISLINCAFCDHFLCFDHFFRQFHYHEV</sequence>
<feature type="domain" description="Transposase Tc5 C-terminal" evidence="2">
    <location>
        <begin position="278"/>
        <end position="337"/>
    </location>
</feature>
<protein>
    <submittedName>
        <fullName evidence="4">Transposase</fullName>
    </submittedName>
</protein>
<dbReference type="Pfam" id="PF04236">
    <property type="entry name" value="Transp_Tc5_C"/>
    <property type="match status" value="1"/>
</dbReference>
<dbReference type="WBParaSite" id="PSAMB.scaffold4622size16292.g24857.t1">
    <property type="protein sequence ID" value="PSAMB.scaffold4622size16292.g24857.t1"/>
    <property type="gene ID" value="PSAMB.scaffold4622size16292.g24857"/>
</dbReference>
<reference evidence="4" key="1">
    <citation type="submission" date="2022-11" db="UniProtKB">
        <authorList>
            <consortium name="WormBaseParasite"/>
        </authorList>
    </citation>
    <scope>IDENTIFICATION</scope>
</reference>
<evidence type="ECO:0000313" key="3">
    <source>
        <dbReference type="Proteomes" id="UP000887566"/>
    </source>
</evidence>
<dbReference type="AlphaFoldDB" id="A0A914WMF2"/>
<evidence type="ECO:0000313" key="4">
    <source>
        <dbReference type="WBParaSite" id="PSAMB.scaffold4622size16292.g24857.t1"/>
    </source>
</evidence>
<accession>A0A914WMF2</accession>